<keyword evidence="3" id="KW-1185">Reference proteome</keyword>
<dbReference type="AlphaFoldDB" id="A0AAD6GFT1"/>
<name>A0AAD6GFT1_9EURO</name>
<accession>A0AAD6GFT1</accession>
<feature type="domain" description="2EXR" evidence="1">
    <location>
        <begin position="2"/>
        <end position="91"/>
    </location>
</feature>
<dbReference type="Proteomes" id="UP001220324">
    <property type="component" value="Unassembled WGS sequence"/>
</dbReference>
<evidence type="ECO:0000313" key="3">
    <source>
        <dbReference type="Proteomes" id="UP001220324"/>
    </source>
</evidence>
<gene>
    <name evidence="2" type="ORF">N7494_003540</name>
</gene>
<comment type="caution">
    <text evidence="2">The sequence shown here is derived from an EMBL/GenBank/DDBJ whole genome shotgun (WGS) entry which is preliminary data.</text>
</comment>
<reference evidence="2 3" key="1">
    <citation type="journal article" date="2023" name="IMA Fungus">
        <title>Comparative genomic study of the Penicillium genus elucidates a diverse pangenome and 15 lateral gene transfer events.</title>
        <authorList>
            <person name="Petersen C."/>
            <person name="Sorensen T."/>
            <person name="Nielsen M.R."/>
            <person name="Sondergaard T.E."/>
            <person name="Sorensen J.L."/>
            <person name="Fitzpatrick D.A."/>
            <person name="Frisvad J.C."/>
            <person name="Nielsen K.L."/>
        </authorList>
    </citation>
    <scope>NUCLEOTIDE SEQUENCE [LARGE SCALE GENOMIC DNA]</scope>
    <source>
        <strain evidence="2 3">IBT 35679</strain>
    </source>
</reference>
<dbReference type="InterPro" id="IPR045518">
    <property type="entry name" value="2EXR"/>
</dbReference>
<protein>
    <recommendedName>
        <fullName evidence="1">2EXR domain-containing protein</fullName>
    </recommendedName>
</protein>
<dbReference type="EMBL" id="JAQIZZ010000003">
    <property type="protein sequence ID" value="KAJ5545955.1"/>
    <property type="molecule type" value="Genomic_DNA"/>
</dbReference>
<proteinExistence type="predicted"/>
<sequence length="183" mass="21380">MPSFLDLPPEIRLMIYDYSLNPNEYVKSYRKIVKTVALAATGPPLSQNPRLYVTRYTPPVLLLNKKIMAEALPVLYRKPLDLYGTPSTYFTMRQMDISEFISEHLLQQIQYSALRLYFPNKTFVLALLDIWGAGNQLIRLDVYLPEQAARNNRHWDIVESRLRTFSTMVPVEWHETVNSLKEN</sequence>
<dbReference type="Pfam" id="PF20150">
    <property type="entry name" value="2EXR"/>
    <property type="match status" value="1"/>
</dbReference>
<evidence type="ECO:0000313" key="2">
    <source>
        <dbReference type="EMBL" id="KAJ5545955.1"/>
    </source>
</evidence>
<evidence type="ECO:0000259" key="1">
    <source>
        <dbReference type="Pfam" id="PF20150"/>
    </source>
</evidence>
<organism evidence="2 3">
    <name type="scientific">Penicillium frequentans</name>
    <dbReference type="NCBI Taxonomy" id="3151616"/>
    <lineage>
        <taxon>Eukaryota</taxon>
        <taxon>Fungi</taxon>
        <taxon>Dikarya</taxon>
        <taxon>Ascomycota</taxon>
        <taxon>Pezizomycotina</taxon>
        <taxon>Eurotiomycetes</taxon>
        <taxon>Eurotiomycetidae</taxon>
        <taxon>Eurotiales</taxon>
        <taxon>Aspergillaceae</taxon>
        <taxon>Penicillium</taxon>
    </lineage>
</organism>